<dbReference type="SUPFAM" id="SSF50630">
    <property type="entry name" value="Acid proteases"/>
    <property type="match status" value="1"/>
</dbReference>
<proteinExistence type="predicted"/>
<dbReference type="EMBL" id="JAPEVG010000399">
    <property type="protein sequence ID" value="KAJ8463358.1"/>
    <property type="molecule type" value="Genomic_DNA"/>
</dbReference>
<dbReference type="AlphaFoldDB" id="A0AAD7TKW6"/>
<evidence type="ECO:0000313" key="2">
    <source>
        <dbReference type="Proteomes" id="UP001215151"/>
    </source>
</evidence>
<organism evidence="1 2">
    <name type="scientific">Trametes cubensis</name>
    <dbReference type="NCBI Taxonomy" id="1111947"/>
    <lineage>
        <taxon>Eukaryota</taxon>
        <taxon>Fungi</taxon>
        <taxon>Dikarya</taxon>
        <taxon>Basidiomycota</taxon>
        <taxon>Agaricomycotina</taxon>
        <taxon>Agaricomycetes</taxon>
        <taxon>Polyporales</taxon>
        <taxon>Polyporaceae</taxon>
        <taxon>Trametes</taxon>
    </lineage>
</organism>
<sequence length="564" mass="61532">MASSTEPTGGYAVLIDPEWSTIQERIEWDIFYKGAKLCPEGLHLAKVADVGGVAASFARVTIGGDAGTRQGVESDCDSLASPASISSTLVDPTDFVRNSHTPKMNDDQGTVQLGKHDTRESTHLAFMHARSGPLAYRGLGHATIPGGPVYTSSTRPRFRHQLYAIGIDFVQTIPSSRAEGLEGDPLKSHFDLVLDTGAQTSWLIGEGCRALVGGEVRDWDDPVVVAEISTEGITLPAGLDYVLNHDYGCDELGIWGFKEGAVRGSSLYSDGKQVEFTLMRQPVRMTIGRSFRWPHEEGSTSDSPLEFSFSMGVAYAISPVWFRIPYSGILGVGPGRYQTGFENVPDVDGFGYSLARQKATRAPSTGRSGIIHYFALSRDPGNSFWAYNNWPLPFKVPPWTDPIPAVNPDGWEVQLLSISFEKELANYRLAYPDFTYTFNGDTGIPVYLDTGSSMSWLPAGLTTHFRLTVFKGNENLAIHERQGDTTQFFLEAGETFSAAWTDPSEWHVTLAFRGRAGTVIEVEVPFAPFIATRDGDSEANEGLGHYKSAIGISPDSTYILGLPN</sequence>
<dbReference type="Proteomes" id="UP001215151">
    <property type="component" value="Unassembled WGS sequence"/>
</dbReference>
<gene>
    <name evidence="1" type="ORF">ONZ51_g10312</name>
</gene>
<accession>A0AAD7TKW6</accession>
<protein>
    <submittedName>
        <fullName evidence="1">Uncharacterized protein</fullName>
    </submittedName>
</protein>
<dbReference type="InterPro" id="IPR021109">
    <property type="entry name" value="Peptidase_aspartic_dom_sf"/>
</dbReference>
<evidence type="ECO:0000313" key="1">
    <source>
        <dbReference type="EMBL" id="KAJ8463358.1"/>
    </source>
</evidence>
<dbReference type="Gene3D" id="2.40.70.10">
    <property type="entry name" value="Acid Proteases"/>
    <property type="match status" value="1"/>
</dbReference>
<name>A0AAD7TKW6_9APHY</name>
<keyword evidence="2" id="KW-1185">Reference proteome</keyword>
<comment type="caution">
    <text evidence="1">The sequence shown here is derived from an EMBL/GenBank/DDBJ whole genome shotgun (WGS) entry which is preliminary data.</text>
</comment>
<reference evidence="1" key="1">
    <citation type="submission" date="2022-11" db="EMBL/GenBank/DDBJ databases">
        <title>Genome Sequence of Cubamyces cubensis.</title>
        <authorList>
            <person name="Buettner E."/>
        </authorList>
    </citation>
    <scope>NUCLEOTIDE SEQUENCE</scope>
    <source>
        <strain evidence="1">MPL-01</strain>
    </source>
</reference>